<accession>A0A0G0MFA6</accession>
<organism evidence="1 2">
    <name type="scientific">Candidatus Woesebacteria bacterium GW2011_GWB1_39_12</name>
    <dbReference type="NCBI Taxonomy" id="1618574"/>
    <lineage>
        <taxon>Bacteria</taxon>
        <taxon>Candidatus Woeseibacteriota</taxon>
    </lineage>
</organism>
<proteinExistence type="predicted"/>
<dbReference type="STRING" id="1618574.UT24_C0029G0037"/>
<dbReference type="EMBL" id="LBWB01000029">
    <property type="protein sequence ID" value="KKQ99025.1"/>
    <property type="molecule type" value="Genomic_DNA"/>
</dbReference>
<comment type="caution">
    <text evidence="1">The sequence shown here is derived from an EMBL/GenBank/DDBJ whole genome shotgun (WGS) entry which is preliminary data.</text>
</comment>
<evidence type="ECO:0000313" key="1">
    <source>
        <dbReference type="EMBL" id="KKQ99025.1"/>
    </source>
</evidence>
<dbReference type="Proteomes" id="UP000033881">
    <property type="component" value="Unassembled WGS sequence"/>
</dbReference>
<name>A0A0G0MFA6_9BACT</name>
<protein>
    <submittedName>
        <fullName evidence="1">Uncharacterized protein</fullName>
    </submittedName>
</protein>
<reference evidence="1 2" key="1">
    <citation type="journal article" date="2015" name="Nature">
        <title>rRNA introns, odd ribosomes, and small enigmatic genomes across a large radiation of phyla.</title>
        <authorList>
            <person name="Brown C.T."/>
            <person name="Hug L.A."/>
            <person name="Thomas B.C."/>
            <person name="Sharon I."/>
            <person name="Castelle C.J."/>
            <person name="Singh A."/>
            <person name="Wilkins M.J."/>
            <person name="Williams K.H."/>
            <person name="Banfield J.F."/>
        </authorList>
    </citation>
    <scope>NUCLEOTIDE SEQUENCE [LARGE SCALE GENOMIC DNA]</scope>
</reference>
<gene>
    <name evidence="1" type="ORF">UT24_C0029G0037</name>
</gene>
<evidence type="ECO:0000313" key="2">
    <source>
        <dbReference type="Proteomes" id="UP000033881"/>
    </source>
</evidence>
<dbReference type="AlphaFoldDB" id="A0A0G0MFA6"/>
<sequence>MASTLNYATEVDLENLLLITVDASFSSQIDTWISAAEEMVDNYLGYTTASGLWQEQITGEFNEARVDGDLNLVIHPRKKPVSSLSSLSIQKGSEITTIGLTNGSGNNRYIIPVQADCIVYPSFELSVSSSVMLNNWADIKFSRFYTKINYIAGYTTIPGPVKLATTYFAADIFMRQANKEGLTYLSQGRIAKRWSETMDGRSNFIRDGERMLNYYKLASGWF</sequence>